<organism evidence="1">
    <name type="scientific">Rhizophora mucronata</name>
    <name type="common">Asiatic mangrove</name>
    <dbReference type="NCBI Taxonomy" id="61149"/>
    <lineage>
        <taxon>Eukaryota</taxon>
        <taxon>Viridiplantae</taxon>
        <taxon>Streptophyta</taxon>
        <taxon>Embryophyta</taxon>
        <taxon>Tracheophyta</taxon>
        <taxon>Spermatophyta</taxon>
        <taxon>Magnoliopsida</taxon>
        <taxon>eudicotyledons</taxon>
        <taxon>Gunneridae</taxon>
        <taxon>Pentapetalae</taxon>
        <taxon>rosids</taxon>
        <taxon>fabids</taxon>
        <taxon>Malpighiales</taxon>
        <taxon>Rhizophoraceae</taxon>
        <taxon>Rhizophora</taxon>
    </lineage>
</organism>
<accession>A0A2P2NEY7</accession>
<sequence>MLNIIAVSSILLINKLMMLVCQ</sequence>
<name>A0A2P2NEY7_RHIMU</name>
<dbReference type="AlphaFoldDB" id="A0A2P2NEY7"/>
<proteinExistence type="predicted"/>
<evidence type="ECO:0000313" key="1">
    <source>
        <dbReference type="EMBL" id="MBX41019.1"/>
    </source>
</evidence>
<dbReference type="EMBL" id="GGEC01060535">
    <property type="protein sequence ID" value="MBX41019.1"/>
    <property type="molecule type" value="Transcribed_RNA"/>
</dbReference>
<reference evidence="1" key="1">
    <citation type="submission" date="2018-02" db="EMBL/GenBank/DDBJ databases">
        <title>Rhizophora mucronata_Transcriptome.</title>
        <authorList>
            <person name="Meera S.P."/>
            <person name="Sreeshan A."/>
            <person name="Augustine A."/>
        </authorList>
    </citation>
    <scope>NUCLEOTIDE SEQUENCE</scope>
    <source>
        <tissue evidence="1">Leaf</tissue>
    </source>
</reference>
<protein>
    <submittedName>
        <fullName evidence="1">Uncharacterized protein</fullName>
    </submittedName>
</protein>